<sequence>MAIIQRSGASRIDPDTIRFVDRLDTDLSHYFEINVDDTNNLIDFLAKIGDFRFKDADDSDNSDTFQIVADDAGGSVIQKTSMITDGTVYDIIATGTITGAVATVDIDYISIDLDSLVLNDAATSALTIVGQRIDFNGATLTAITLSTVYGLYIDMPTGLGVASKTMEGAYIIDGEGHIAHLCNGSMAVSAMGINEEKYYKCEDFDEEAAAVTLEAGLRTDEWAPGGLNDTAADVTYIQDQGGVIQLKSRAADNDSTEITWLSTAVNIASNPILEFRVNVDAITASLTGFFVGITETANIQNINDIVGAVDDFYVVGMNSDLGTPANLRAFSEDNNGGLVTDNLGVAIAATWCTIRMDFTDTEQPRVWINTTGGAIDSSHEIAAATITGTVQDSIYVFPVIFVQCLDVTPTQRTLLVDYCKIWQDRS</sequence>
<protein>
    <submittedName>
        <fullName evidence="1">Uncharacterized protein</fullName>
    </submittedName>
</protein>
<name>A0A0F9WWQ7_9ZZZZ</name>
<organism evidence="1">
    <name type="scientific">marine sediment metagenome</name>
    <dbReference type="NCBI Taxonomy" id="412755"/>
    <lineage>
        <taxon>unclassified sequences</taxon>
        <taxon>metagenomes</taxon>
        <taxon>ecological metagenomes</taxon>
    </lineage>
</organism>
<evidence type="ECO:0000313" key="1">
    <source>
        <dbReference type="EMBL" id="KKN90796.1"/>
    </source>
</evidence>
<dbReference type="AlphaFoldDB" id="A0A0F9WWQ7"/>
<proteinExistence type="predicted"/>
<accession>A0A0F9WWQ7</accession>
<gene>
    <name evidence="1" type="ORF">LCGC14_0223790</name>
</gene>
<comment type="caution">
    <text evidence="1">The sequence shown here is derived from an EMBL/GenBank/DDBJ whole genome shotgun (WGS) entry which is preliminary data.</text>
</comment>
<dbReference type="EMBL" id="LAZR01000107">
    <property type="protein sequence ID" value="KKN90796.1"/>
    <property type="molecule type" value="Genomic_DNA"/>
</dbReference>
<reference evidence="1" key="1">
    <citation type="journal article" date="2015" name="Nature">
        <title>Complex archaea that bridge the gap between prokaryotes and eukaryotes.</title>
        <authorList>
            <person name="Spang A."/>
            <person name="Saw J.H."/>
            <person name="Jorgensen S.L."/>
            <person name="Zaremba-Niedzwiedzka K."/>
            <person name="Martijn J."/>
            <person name="Lind A.E."/>
            <person name="van Eijk R."/>
            <person name="Schleper C."/>
            <person name="Guy L."/>
            <person name="Ettema T.J."/>
        </authorList>
    </citation>
    <scope>NUCLEOTIDE SEQUENCE</scope>
</reference>